<evidence type="ECO:0000256" key="10">
    <source>
        <dbReference type="ARBA" id="ARBA00046140"/>
    </source>
</evidence>
<evidence type="ECO:0000256" key="3">
    <source>
        <dbReference type="ARBA" id="ARBA00011738"/>
    </source>
</evidence>
<dbReference type="Proteomes" id="UP000448877">
    <property type="component" value="Unassembled WGS sequence"/>
</dbReference>
<feature type="region of interest" description="Disordered" evidence="11">
    <location>
        <begin position="134"/>
        <end position="163"/>
    </location>
</feature>
<gene>
    <name evidence="14" type="ORF">DWX97_24910</name>
    <name evidence="13" type="ORF">F2Y81_23490</name>
</gene>
<dbReference type="RefSeq" id="WP_007219188.1">
    <property type="nucleotide sequence ID" value="NZ_CABMLT010000040.1"/>
</dbReference>
<dbReference type="Proteomes" id="UP000283341">
    <property type="component" value="Unassembled WGS sequence"/>
</dbReference>
<reference evidence="13 16" key="2">
    <citation type="journal article" date="2019" name="Nat. Med.">
        <title>A library of human gut bacterial isolates paired with longitudinal multiomics data enables mechanistic microbiome research.</title>
        <authorList>
            <person name="Poyet M."/>
            <person name="Groussin M."/>
            <person name="Gibbons S.M."/>
            <person name="Avila-Pacheco J."/>
            <person name="Jiang X."/>
            <person name="Kearney S.M."/>
            <person name="Perrotta A.R."/>
            <person name="Berdy B."/>
            <person name="Zhao S."/>
            <person name="Lieberman T.D."/>
            <person name="Swanson P.K."/>
            <person name="Smith M."/>
            <person name="Roesemann S."/>
            <person name="Alexander J.E."/>
            <person name="Rich S.A."/>
            <person name="Livny J."/>
            <person name="Vlamakis H."/>
            <person name="Clish C."/>
            <person name="Bullock K."/>
            <person name="Deik A."/>
            <person name="Scott J."/>
            <person name="Pierce K.A."/>
            <person name="Xavier R.J."/>
            <person name="Alm E.J."/>
        </authorList>
    </citation>
    <scope>NUCLEOTIDE SEQUENCE [LARGE SCALE GENOMIC DNA]</scope>
    <source>
        <strain evidence="13 16">BIOML-A6</strain>
    </source>
</reference>
<evidence type="ECO:0000256" key="9">
    <source>
        <dbReference type="ARBA" id="ARBA00033227"/>
    </source>
</evidence>
<keyword evidence="6" id="KW-0426">Late protein</keyword>
<organism evidence="14 15">
    <name type="scientific">Bacteroides cellulosilyticus</name>
    <dbReference type="NCBI Taxonomy" id="246787"/>
    <lineage>
        <taxon>Bacteria</taxon>
        <taxon>Pseudomonadati</taxon>
        <taxon>Bacteroidota</taxon>
        <taxon>Bacteroidia</taxon>
        <taxon>Bacteroidales</taxon>
        <taxon>Bacteroidaceae</taxon>
        <taxon>Bacteroides</taxon>
    </lineage>
</organism>
<dbReference type="SUPFAM" id="SSF47729">
    <property type="entry name" value="IHF-like DNA-binding proteins"/>
    <property type="match status" value="1"/>
</dbReference>
<dbReference type="GO" id="GO:0006260">
    <property type="term" value="P:DNA replication"/>
    <property type="evidence" value="ECO:0007669"/>
    <property type="project" value="UniProtKB-KW"/>
</dbReference>
<feature type="domain" description="HU" evidence="12">
    <location>
        <begin position="1"/>
        <end position="112"/>
    </location>
</feature>
<dbReference type="GO" id="GO:0030527">
    <property type="term" value="F:structural constituent of chromatin"/>
    <property type="evidence" value="ECO:0007669"/>
    <property type="project" value="InterPro"/>
</dbReference>
<dbReference type="InterPro" id="IPR005902">
    <property type="entry name" value="HU_DNA-bd_put"/>
</dbReference>
<sequence length="163" mass="17348">MPVLYKTIQSTMKNKDGNKLFHPRTIYVGSVNTEKIAREIAEYSSLSTGDVKNSIDNLVTVLTRHLQSSEVVTLDGFGTFRVVMKSRGKGVKNKEEVSASQASLQIHFTPASTRNSDRTVATRSLVTGVKCVLYNPEPTGSGNGSGGGNSDGGDGGLDENPLG</sequence>
<evidence type="ECO:0000313" key="15">
    <source>
        <dbReference type="Proteomes" id="UP000283341"/>
    </source>
</evidence>
<evidence type="ECO:0000256" key="11">
    <source>
        <dbReference type="SAM" id="MobiDB-lite"/>
    </source>
</evidence>
<comment type="subunit">
    <text evidence="3">Homodimer.</text>
</comment>
<feature type="compositionally biased region" description="Gly residues" evidence="11">
    <location>
        <begin position="141"/>
        <end position="155"/>
    </location>
</feature>
<evidence type="ECO:0000256" key="6">
    <source>
        <dbReference type="ARBA" id="ARBA00022921"/>
    </source>
</evidence>
<dbReference type="InterPro" id="IPR010992">
    <property type="entry name" value="IHF-like_DNA-bd_dom_sf"/>
</dbReference>
<evidence type="ECO:0000256" key="7">
    <source>
        <dbReference type="ARBA" id="ARBA00023125"/>
    </source>
</evidence>
<dbReference type="Pfam" id="PF18291">
    <property type="entry name" value="HU-HIG"/>
    <property type="match status" value="1"/>
</dbReference>
<evidence type="ECO:0000313" key="16">
    <source>
        <dbReference type="Proteomes" id="UP000448877"/>
    </source>
</evidence>
<comment type="subcellular location">
    <subcellularLocation>
        <location evidence="1">Virion</location>
    </subcellularLocation>
</comment>
<dbReference type="EMBL" id="QRVJ01000040">
    <property type="protein sequence ID" value="RGS31618.1"/>
    <property type="molecule type" value="Genomic_DNA"/>
</dbReference>
<dbReference type="NCBIfam" id="TIGR01201">
    <property type="entry name" value="HU_rel"/>
    <property type="match status" value="1"/>
</dbReference>
<reference evidence="14 15" key="1">
    <citation type="submission" date="2018-08" db="EMBL/GenBank/DDBJ databases">
        <title>A genome reference for cultivated species of the human gut microbiota.</title>
        <authorList>
            <person name="Zou Y."/>
            <person name="Xue W."/>
            <person name="Luo G."/>
        </authorList>
    </citation>
    <scope>NUCLEOTIDE SEQUENCE [LARGE SCALE GENOMIC DNA]</scope>
    <source>
        <strain evidence="14 15">AF22-3AC</strain>
    </source>
</reference>
<dbReference type="Gene3D" id="4.10.520.10">
    <property type="entry name" value="IHF-like DNA-binding proteins"/>
    <property type="match status" value="1"/>
</dbReference>
<evidence type="ECO:0000256" key="1">
    <source>
        <dbReference type="ARBA" id="ARBA00004328"/>
    </source>
</evidence>
<keyword evidence="5" id="KW-0235">DNA replication</keyword>
<evidence type="ECO:0000256" key="8">
    <source>
        <dbReference type="ARBA" id="ARBA00033120"/>
    </source>
</evidence>
<comment type="similarity">
    <text evidence="2">Belongs to the bacterial histone-like protein family.</text>
</comment>
<name>A0A108T1N5_9BACE</name>
<dbReference type="GO" id="GO:0003677">
    <property type="term" value="F:DNA binding"/>
    <property type="evidence" value="ECO:0007669"/>
    <property type="project" value="UniProtKB-KW"/>
</dbReference>
<dbReference type="InterPro" id="IPR041607">
    <property type="entry name" value="HU-HIG"/>
</dbReference>
<evidence type="ECO:0000313" key="13">
    <source>
        <dbReference type="EMBL" id="KAA5413213.1"/>
    </source>
</evidence>
<proteinExistence type="inferred from homology"/>
<comment type="caution">
    <text evidence="14">The sequence shown here is derived from an EMBL/GenBank/DDBJ whole genome shotgun (WGS) entry which is preliminary data.</text>
</comment>
<comment type="function">
    <text evidence="10">DNA-binding protein that plays a critical role in nucleoid compaction, genome replication and DNA replication and transcription. Binds to both ssDNA and dsDNA with a binding site covering about 15 nucleotides. Displays DNA-supercoiling activity only when associated with the viral DNA topoisomerase 2.</text>
</comment>
<dbReference type="AlphaFoldDB" id="A0A108T1N5"/>
<dbReference type="EMBL" id="VVYV01000055">
    <property type="protein sequence ID" value="KAA5413213.1"/>
    <property type="molecule type" value="Genomic_DNA"/>
</dbReference>
<evidence type="ECO:0000259" key="12">
    <source>
        <dbReference type="Pfam" id="PF18291"/>
    </source>
</evidence>
<keyword evidence="7 14" id="KW-0238">DNA-binding</keyword>
<protein>
    <recommendedName>
        <fullName evidence="4">Viral histone-like protein</fullName>
    </recommendedName>
    <alternativeName>
        <fullName evidence="9">DNA-binding protein pA104R</fullName>
    </alternativeName>
    <alternativeName>
        <fullName evidence="8">pA104R</fullName>
    </alternativeName>
</protein>
<dbReference type="GO" id="GO:0005829">
    <property type="term" value="C:cytosol"/>
    <property type="evidence" value="ECO:0007669"/>
    <property type="project" value="TreeGrafter"/>
</dbReference>
<dbReference type="GeneID" id="66305633"/>
<evidence type="ECO:0000256" key="2">
    <source>
        <dbReference type="ARBA" id="ARBA00010529"/>
    </source>
</evidence>
<dbReference type="InterPro" id="IPR000119">
    <property type="entry name" value="Hist_DNA-bd"/>
</dbReference>
<accession>A0A108T1N5</accession>
<evidence type="ECO:0000256" key="4">
    <source>
        <dbReference type="ARBA" id="ARBA00016145"/>
    </source>
</evidence>
<dbReference type="PANTHER" id="PTHR33175">
    <property type="entry name" value="DNA-BINDING PROTEIN HU"/>
    <property type="match status" value="1"/>
</dbReference>
<dbReference type="PANTHER" id="PTHR33175:SF13">
    <property type="entry name" value="HISTONE-LIKE PROTEIN"/>
    <property type="match status" value="1"/>
</dbReference>
<evidence type="ECO:0000313" key="14">
    <source>
        <dbReference type="EMBL" id="RGS31618.1"/>
    </source>
</evidence>
<evidence type="ECO:0000256" key="5">
    <source>
        <dbReference type="ARBA" id="ARBA00022705"/>
    </source>
</evidence>